<gene>
    <name evidence="1" type="ORF">CQW23_20861</name>
</gene>
<dbReference type="AlphaFoldDB" id="A0A2G2W9W6"/>
<reference evidence="2" key="2">
    <citation type="journal article" date="2017" name="J. Anim. Genet.">
        <title>Multiple reference genome sequences of hot pepper reveal the massive evolution of plant disease resistance genes by retroduplication.</title>
        <authorList>
            <person name="Kim S."/>
            <person name="Park J."/>
            <person name="Yeom S.-I."/>
            <person name="Kim Y.-M."/>
            <person name="Seo E."/>
            <person name="Kim K.-T."/>
            <person name="Kim M.-S."/>
            <person name="Lee J.M."/>
            <person name="Cheong K."/>
            <person name="Shin H.-S."/>
            <person name="Kim S.-B."/>
            <person name="Han K."/>
            <person name="Lee J."/>
            <person name="Park M."/>
            <person name="Lee H.-A."/>
            <person name="Lee H.-Y."/>
            <person name="Lee Y."/>
            <person name="Oh S."/>
            <person name="Lee J.H."/>
            <person name="Choi E."/>
            <person name="Choi E."/>
            <person name="Lee S.E."/>
            <person name="Jeon J."/>
            <person name="Kim H."/>
            <person name="Choi G."/>
            <person name="Song H."/>
            <person name="Lee J."/>
            <person name="Lee S.-C."/>
            <person name="Kwon J.-K."/>
            <person name="Lee H.-Y."/>
            <person name="Koo N."/>
            <person name="Hong Y."/>
            <person name="Kim R.W."/>
            <person name="Kang W.-H."/>
            <person name="Huh J.H."/>
            <person name="Kang B.-C."/>
            <person name="Yang T.-J."/>
            <person name="Lee Y.-H."/>
            <person name="Bennetzen J.L."/>
            <person name="Choi D."/>
        </authorList>
    </citation>
    <scope>NUCLEOTIDE SEQUENCE [LARGE SCALE GENOMIC DNA]</scope>
    <source>
        <strain evidence="2">cv. PBC81</strain>
    </source>
</reference>
<dbReference type="EMBL" id="MLFT02000008">
    <property type="protein sequence ID" value="PHT42007.1"/>
    <property type="molecule type" value="Genomic_DNA"/>
</dbReference>
<dbReference type="Gene3D" id="3.30.50.10">
    <property type="entry name" value="Erythroid Transcription Factor GATA-1, subunit A"/>
    <property type="match status" value="1"/>
</dbReference>
<dbReference type="InterPro" id="IPR013088">
    <property type="entry name" value="Znf_NHR/GATA"/>
</dbReference>
<dbReference type="InterPro" id="IPR044589">
    <property type="entry name" value="GATA26/27"/>
</dbReference>
<keyword evidence="2" id="KW-1185">Reference proteome</keyword>
<accession>A0A2G2W9W6</accession>
<dbReference type="GO" id="GO:0008270">
    <property type="term" value="F:zinc ion binding"/>
    <property type="evidence" value="ECO:0007669"/>
    <property type="project" value="InterPro"/>
</dbReference>
<dbReference type="Proteomes" id="UP000224567">
    <property type="component" value="Unassembled WGS sequence"/>
</dbReference>
<dbReference type="PANTHER" id="PTHR46855">
    <property type="entry name" value="OSJNBB0038F03.10 PROTEIN"/>
    <property type="match status" value="1"/>
</dbReference>
<proteinExistence type="predicted"/>
<reference evidence="1 2" key="1">
    <citation type="journal article" date="2017" name="Genome Biol.">
        <title>New reference genome sequences of hot pepper reveal the massive evolution of plant disease-resistance genes by retroduplication.</title>
        <authorList>
            <person name="Kim S."/>
            <person name="Park J."/>
            <person name="Yeom S.I."/>
            <person name="Kim Y.M."/>
            <person name="Seo E."/>
            <person name="Kim K.T."/>
            <person name="Kim M.S."/>
            <person name="Lee J.M."/>
            <person name="Cheong K."/>
            <person name="Shin H.S."/>
            <person name="Kim S.B."/>
            <person name="Han K."/>
            <person name="Lee J."/>
            <person name="Park M."/>
            <person name="Lee H.A."/>
            <person name="Lee H.Y."/>
            <person name="Lee Y."/>
            <person name="Oh S."/>
            <person name="Lee J.H."/>
            <person name="Choi E."/>
            <person name="Choi E."/>
            <person name="Lee S.E."/>
            <person name="Jeon J."/>
            <person name="Kim H."/>
            <person name="Choi G."/>
            <person name="Song H."/>
            <person name="Lee J."/>
            <person name="Lee S.C."/>
            <person name="Kwon J.K."/>
            <person name="Lee H.Y."/>
            <person name="Koo N."/>
            <person name="Hong Y."/>
            <person name="Kim R.W."/>
            <person name="Kang W.H."/>
            <person name="Huh J.H."/>
            <person name="Kang B.C."/>
            <person name="Yang T.J."/>
            <person name="Lee Y.H."/>
            <person name="Bennetzen J.L."/>
            <person name="Choi D."/>
        </authorList>
    </citation>
    <scope>NUCLEOTIDE SEQUENCE [LARGE SCALE GENOMIC DNA]</scope>
    <source>
        <strain evidence="2">cv. PBC81</strain>
    </source>
</reference>
<evidence type="ECO:0000313" key="2">
    <source>
        <dbReference type="Proteomes" id="UP000224567"/>
    </source>
</evidence>
<sequence>MLGCKVLIQETSNRRNGPCEKPVLCNACGLRWRTRQTLDGYIPKHANGEIQRSQLPSEMKPARDDQKLEVEVEVSGQRGSSACLEEEMNNISSIGSAGSASDNCIQMEEINGVSGWDKMSDRNMRLHEMHNEIYALKGSMEVVANSVSKMGDIVDTKVVNATEIKQLIVAVAAGHGQQQNVPCDGQRNSHREAPIEVDEQNSGAAKAGTTREGEYQLPTRSYHVEFPKFDGTGLKDWIYKAEHFFDVR</sequence>
<dbReference type="STRING" id="33114.A0A2G2W9W6"/>
<dbReference type="PANTHER" id="PTHR46855:SF11">
    <property type="entry name" value="GATA TRANSCRIPTION FACTOR 26-LIKE"/>
    <property type="match status" value="1"/>
</dbReference>
<evidence type="ECO:0008006" key="3">
    <source>
        <dbReference type="Google" id="ProtNLM"/>
    </source>
</evidence>
<dbReference type="GO" id="GO:0006355">
    <property type="term" value="P:regulation of DNA-templated transcription"/>
    <property type="evidence" value="ECO:0007669"/>
    <property type="project" value="InterPro"/>
</dbReference>
<name>A0A2G2W9W6_CAPBA</name>
<dbReference type="OrthoDB" id="515401at2759"/>
<comment type="caution">
    <text evidence="1">The sequence shown here is derived from an EMBL/GenBank/DDBJ whole genome shotgun (WGS) entry which is preliminary data.</text>
</comment>
<protein>
    <recommendedName>
        <fullName evidence="3">GATA-type domain-containing protein</fullName>
    </recommendedName>
</protein>
<evidence type="ECO:0000313" key="1">
    <source>
        <dbReference type="EMBL" id="PHT42007.1"/>
    </source>
</evidence>
<organism evidence="1 2">
    <name type="scientific">Capsicum baccatum</name>
    <name type="common">Peruvian pepper</name>
    <dbReference type="NCBI Taxonomy" id="33114"/>
    <lineage>
        <taxon>Eukaryota</taxon>
        <taxon>Viridiplantae</taxon>
        <taxon>Streptophyta</taxon>
        <taxon>Embryophyta</taxon>
        <taxon>Tracheophyta</taxon>
        <taxon>Spermatophyta</taxon>
        <taxon>Magnoliopsida</taxon>
        <taxon>eudicotyledons</taxon>
        <taxon>Gunneridae</taxon>
        <taxon>Pentapetalae</taxon>
        <taxon>asterids</taxon>
        <taxon>lamiids</taxon>
        <taxon>Solanales</taxon>
        <taxon>Solanaceae</taxon>
        <taxon>Solanoideae</taxon>
        <taxon>Capsiceae</taxon>
        <taxon>Capsicum</taxon>
    </lineage>
</organism>